<keyword evidence="2" id="KW-1185">Reference proteome</keyword>
<dbReference type="STRING" id="568872.GA0070624_0410"/>
<name>A0A1C6RBP7_9ACTN</name>
<evidence type="ECO:0000313" key="1">
    <source>
        <dbReference type="EMBL" id="SCL14402.1"/>
    </source>
</evidence>
<sequence length="370" mass="40048">MTPTLRADDVCAVASDIVGEPVRTGAWQVEEVAYESGSPATGGLYRVRGITASGQPWSVFVKLLQHVRHWPRLHLLPPDMRQSFADWFPWRQEMAAWHESFAGRLPAGMRLPVLYRVTDLGDDRLLLWMEDINALDGGWDLARFAQAAQALGGLAALRSAPEVVQGTGYPAGWGLRGYADGRVSLGALPLLADDDLWRNPLLADTVDSSLRADLRRLAGRLPAILDQLDNLPQAVPHGDASPQNLLVPADAPWELVAIDISFQCPLAIGFDLGQLLIGLVHSGQMASADLADVHDVLVESFAAGMKEYGVEASPEDVEYGYVGSLVVRAGFTSLPFELLDAPPSAKLVEMFHERAALTRFIADLGVSLSA</sequence>
<dbReference type="InterPro" id="IPR011009">
    <property type="entry name" value="Kinase-like_dom_sf"/>
</dbReference>
<gene>
    <name evidence="1" type="ORF">GA0070624_0410</name>
</gene>
<organism evidence="1 2">
    <name type="scientific">Micromonospora rhizosphaerae</name>
    <dbReference type="NCBI Taxonomy" id="568872"/>
    <lineage>
        <taxon>Bacteria</taxon>
        <taxon>Bacillati</taxon>
        <taxon>Actinomycetota</taxon>
        <taxon>Actinomycetes</taxon>
        <taxon>Micromonosporales</taxon>
        <taxon>Micromonosporaceae</taxon>
        <taxon>Micromonospora</taxon>
    </lineage>
</organism>
<evidence type="ECO:0000313" key="2">
    <source>
        <dbReference type="Proteomes" id="UP000199413"/>
    </source>
</evidence>
<reference evidence="2" key="1">
    <citation type="submission" date="2016-06" db="EMBL/GenBank/DDBJ databases">
        <authorList>
            <person name="Varghese N."/>
            <person name="Submissions Spin"/>
        </authorList>
    </citation>
    <scope>NUCLEOTIDE SEQUENCE [LARGE SCALE GENOMIC DNA]</scope>
    <source>
        <strain evidence="2">DSM 45431</strain>
    </source>
</reference>
<dbReference type="EMBL" id="FMHV01000002">
    <property type="protein sequence ID" value="SCL14402.1"/>
    <property type="molecule type" value="Genomic_DNA"/>
</dbReference>
<dbReference type="RefSeq" id="WP_141714916.1">
    <property type="nucleotide sequence ID" value="NZ_FMHV01000002.1"/>
</dbReference>
<dbReference type="Proteomes" id="UP000199413">
    <property type="component" value="Unassembled WGS sequence"/>
</dbReference>
<evidence type="ECO:0008006" key="3">
    <source>
        <dbReference type="Google" id="ProtNLM"/>
    </source>
</evidence>
<dbReference type="SUPFAM" id="SSF56112">
    <property type="entry name" value="Protein kinase-like (PK-like)"/>
    <property type="match status" value="1"/>
</dbReference>
<accession>A0A1C6RBP7</accession>
<dbReference type="AlphaFoldDB" id="A0A1C6RBP7"/>
<protein>
    <recommendedName>
        <fullName evidence="3">Phosphotransferase enzyme family protein</fullName>
    </recommendedName>
</protein>
<dbReference type="OrthoDB" id="4577657at2"/>
<proteinExistence type="predicted"/>